<dbReference type="EMBL" id="JAWJBA010000001">
    <property type="protein sequence ID" value="MDV2683851.1"/>
    <property type="molecule type" value="Genomic_DNA"/>
</dbReference>
<evidence type="ECO:0000313" key="3">
    <source>
        <dbReference type="EMBL" id="MDV2683851.1"/>
    </source>
</evidence>
<protein>
    <submittedName>
        <fullName evidence="2">Helix-turn-helix domain-containing protein</fullName>
    </submittedName>
</protein>
<comment type="caution">
    <text evidence="2">The sequence shown here is derived from an EMBL/GenBank/DDBJ whole genome shotgun (WGS) entry which is preliminary data.</text>
</comment>
<keyword evidence="4" id="KW-1185">Reference proteome</keyword>
<dbReference type="SUPFAM" id="SSF47413">
    <property type="entry name" value="lambda repressor-like DNA-binding domains"/>
    <property type="match status" value="1"/>
</dbReference>
<dbReference type="InterPro" id="IPR010982">
    <property type="entry name" value="Lambda_DNA-bd_dom_sf"/>
</dbReference>
<dbReference type="PROSITE" id="PS50943">
    <property type="entry name" value="HTH_CROC1"/>
    <property type="match status" value="1"/>
</dbReference>
<dbReference type="CDD" id="cd00093">
    <property type="entry name" value="HTH_XRE"/>
    <property type="match status" value="1"/>
</dbReference>
<dbReference type="EMBL" id="JAWJBA010000001">
    <property type="protein sequence ID" value="MDV2683785.1"/>
    <property type="molecule type" value="Genomic_DNA"/>
</dbReference>
<evidence type="ECO:0000313" key="2">
    <source>
        <dbReference type="EMBL" id="MDV2683785.1"/>
    </source>
</evidence>
<dbReference type="Proteomes" id="UP001287282">
    <property type="component" value="Unassembled WGS sequence"/>
</dbReference>
<dbReference type="SMART" id="SM00530">
    <property type="entry name" value="HTH_XRE"/>
    <property type="match status" value="1"/>
</dbReference>
<evidence type="ECO:0000313" key="4">
    <source>
        <dbReference type="Proteomes" id="UP001287282"/>
    </source>
</evidence>
<dbReference type="RefSeq" id="WP_317121080.1">
    <property type="nucleotide sequence ID" value="NZ_JAWJBA010000001.1"/>
</dbReference>
<feature type="domain" description="HTH cro/C1-type" evidence="1">
    <location>
        <begin position="19"/>
        <end position="58"/>
    </location>
</feature>
<reference evidence="2 4" key="1">
    <citation type="submission" date="2023-10" db="EMBL/GenBank/DDBJ databases">
        <title>Screening of Alkalihalobacillus lindianensis BZ-TG-R113 and Its Alleviation of Salt Stress on Rapeseed Growth.</title>
        <authorList>
            <person name="Zhao B."/>
            <person name="Guo T."/>
        </authorList>
    </citation>
    <scope>NUCLEOTIDE SEQUENCE [LARGE SCALE GENOMIC DNA]</scope>
    <source>
        <strain evidence="2 4">BZ-TG-R113</strain>
    </source>
</reference>
<dbReference type="InterPro" id="IPR001387">
    <property type="entry name" value="Cro/C1-type_HTH"/>
</dbReference>
<organism evidence="2 4">
    <name type="scientific">Alkalihalophilus lindianensis</name>
    <dbReference type="NCBI Taxonomy" id="1630542"/>
    <lineage>
        <taxon>Bacteria</taxon>
        <taxon>Bacillati</taxon>
        <taxon>Bacillota</taxon>
        <taxon>Bacilli</taxon>
        <taxon>Bacillales</taxon>
        <taxon>Bacillaceae</taxon>
        <taxon>Alkalihalophilus</taxon>
    </lineage>
</organism>
<sequence>MMNKLEHMLKEEGRKKGWLAKKVGISNSTLTNIIKGGLPTLPVALKIAHIMNTSVEELWGCSIEEWKHSIEEERR</sequence>
<proteinExistence type="predicted"/>
<gene>
    <name evidence="2" type="ORF">RYX56_05270</name>
    <name evidence="3" type="ORF">RYX56_05610</name>
</gene>
<evidence type="ECO:0000259" key="1">
    <source>
        <dbReference type="PROSITE" id="PS50943"/>
    </source>
</evidence>
<name>A0ABU3X7B5_9BACI</name>
<dbReference type="Gene3D" id="1.10.260.40">
    <property type="entry name" value="lambda repressor-like DNA-binding domains"/>
    <property type="match status" value="1"/>
</dbReference>
<accession>A0ABU3X7B5</accession>
<dbReference type="Pfam" id="PF01381">
    <property type="entry name" value="HTH_3"/>
    <property type="match status" value="1"/>
</dbReference>